<gene>
    <name evidence="1" type="ORF">TRIP_B50635</name>
</gene>
<reference evidence="1" key="1">
    <citation type="submission" date="2018-07" db="EMBL/GenBank/DDBJ databases">
        <authorList>
            <consortium name="Genoscope - CEA"/>
            <person name="William W."/>
        </authorList>
    </citation>
    <scope>NUCLEOTIDE SEQUENCE</scope>
    <source>
        <strain evidence="1">IK1</strain>
    </source>
</reference>
<dbReference type="EMBL" id="UPXX01000032">
    <property type="protein sequence ID" value="VBB47840.1"/>
    <property type="molecule type" value="Genomic_DNA"/>
</dbReference>
<accession>A0A653AIE6</accession>
<organism evidence="1">
    <name type="scientific">Uncultured Desulfatiglans sp</name>
    <dbReference type="NCBI Taxonomy" id="1748965"/>
    <lineage>
        <taxon>Bacteria</taxon>
        <taxon>Pseudomonadati</taxon>
        <taxon>Thermodesulfobacteriota</taxon>
        <taxon>Desulfobacteria</taxon>
        <taxon>Desulfatiglandales</taxon>
        <taxon>Desulfatiglandaceae</taxon>
        <taxon>Desulfatiglans</taxon>
        <taxon>environmental samples</taxon>
    </lineage>
</organism>
<sequence length="94" mass="10491">MATQPPKEVKINFPQGLYGGVYSNNMAVGHSREEFIMDFLMVAPPAGAVTARIIVSPGHMKRIAAALQDNLRKYEEKYGEIQQAEEPKPDIQFN</sequence>
<evidence type="ECO:0000313" key="1">
    <source>
        <dbReference type="EMBL" id="VBB47840.1"/>
    </source>
</evidence>
<dbReference type="AlphaFoldDB" id="A0A653AIE6"/>
<proteinExistence type="predicted"/>
<dbReference type="Pfam" id="PF11950">
    <property type="entry name" value="DUF3467"/>
    <property type="match status" value="1"/>
</dbReference>
<dbReference type="InterPro" id="IPR021857">
    <property type="entry name" value="DUF3467"/>
</dbReference>
<evidence type="ECO:0008006" key="2">
    <source>
        <dbReference type="Google" id="ProtNLM"/>
    </source>
</evidence>
<name>A0A653AIE6_UNCDX</name>
<protein>
    <recommendedName>
        <fullName evidence="2">DUF3467 domain-containing protein</fullName>
    </recommendedName>
</protein>